<dbReference type="AlphaFoldDB" id="A0A1F2WH37"/>
<dbReference type="InterPro" id="IPR036388">
    <property type="entry name" value="WH-like_DNA-bd_sf"/>
</dbReference>
<organism evidence="2 3">
    <name type="scientific">Candidatus Solincola sediminis</name>
    <dbReference type="NCBI Taxonomy" id="1797199"/>
    <lineage>
        <taxon>Bacteria</taxon>
        <taxon>Bacillati</taxon>
        <taxon>Actinomycetota</taxon>
        <taxon>Candidatus Geothermincolia</taxon>
        <taxon>Candidatus Geothermincolales</taxon>
        <taxon>Candidatus Geothermincolaceae</taxon>
        <taxon>Candidatus Solincola</taxon>
    </lineage>
</organism>
<dbReference type="Pfam" id="PF01978">
    <property type="entry name" value="TrmB"/>
    <property type="match status" value="1"/>
</dbReference>
<dbReference type="Gene3D" id="1.10.10.10">
    <property type="entry name" value="Winged helix-like DNA-binding domain superfamily/Winged helix DNA-binding domain"/>
    <property type="match status" value="1"/>
</dbReference>
<dbReference type="InterPro" id="IPR036390">
    <property type="entry name" value="WH_DNA-bd_sf"/>
</dbReference>
<gene>
    <name evidence="2" type="ORF">A2Y75_03245</name>
</gene>
<dbReference type="STRING" id="1797197.A2Y75_03245"/>
<evidence type="ECO:0000313" key="3">
    <source>
        <dbReference type="Proteomes" id="UP000177876"/>
    </source>
</evidence>
<feature type="domain" description="Transcription regulator TrmB N-terminal" evidence="1">
    <location>
        <begin position="184"/>
        <end position="240"/>
    </location>
</feature>
<evidence type="ECO:0000259" key="1">
    <source>
        <dbReference type="Pfam" id="PF01978"/>
    </source>
</evidence>
<proteinExistence type="predicted"/>
<evidence type="ECO:0000313" key="2">
    <source>
        <dbReference type="EMBL" id="OFW56150.1"/>
    </source>
</evidence>
<dbReference type="SUPFAM" id="SSF46785">
    <property type="entry name" value="Winged helix' DNA-binding domain"/>
    <property type="match status" value="1"/>
</dbReference>
<protein>
    <recommendedName>
        <fullName evidence="1">Transcription regulator TrmB N-terminal domain-containing protein</fullName>
    </recommendedName>
</protein>
<dbReference type="Proteomes" id="UP000177876">
    <property type="component" value="Unassembled WGS sequence"/>
</dbReference>
<dbReference type="EMBL" id="MELK01000048">
    <property type="protein sequence ID" value="OFW56150.1"/>
    <property type="molecule type" value="Genomic_DNA"/>
</dbReference>
<comment type="caution">
    <text evidence="2">The sequence shown here is derived from an EMBL/GenBank/DDBJ whole genome shotgun (WGS) entry which is preliminary data.</text>
</comment>
<sequence length="346" mass="39077">MEDWQNALAETVRGILWSQWAALGAFVEAPPTSKSIVDPEALLVATCAFGRDDARIFDEALDWLIENNALLKPWRLKRISRSFGDDVQRTLGAMLDCAAESTGKDIFPGVRKEAAQVLERVETEELFYREKGRYENGHQPDKLFLRWKLLRGKPRIRHHSGTPDLKNPGNLMLRLRDFYGSEARADILTYLLTERGGSSYGIAAKIKYQQARVYDVLEGLVNAGIAHKQGGRGNAYYWIDSKGMAATLGLGKKRPVFLAWGDVFCAFYLLLADWREHEEEYDNDLLAAERMLVLTKKIFPMLRKAGEPLALLPLPEMKRLKGSEYKEALKAFLKKDSAVLSRLAAA</sequence>
<accession>A0A1F2WH37</accession>
<reference evidence="2 3" key="1">
    <citation type="journal article" date="2016" name="Nat. Commun.">
        <title>Thousands of microbial genomes shed light on interconnected biogeochemical processes in an aquifer system.</title>
        <authorList>
            <person name="Anantharaman K."/>
            <person name="Brown C.T."/>
            <person name="Hug L.A."/>
            <person name="Sharon I."/>
            <person name="Castelle C.J."/>
            <person name="Probst A.J."/>
            <person name="Thomas B.C."/>
            <person name="Singh A."/>
            <person name="Wilkins M.J."/>
            <person name="Karaoz U."/>
            <person name="Brodie E.L."/>
            <person name="Williams K.H."/>
            <person name="Hubbard S.S."/>
            <person name="Banfield J.F."/>
        </authorList>
    </citation>
    <scope>NUCLEOTIDE SEQUENCE [LARGE SCALE GENOMIC DNA]</scope>
</reference>
<name>A0A1F2WH37_9ACTN</name>
<dbReference type="InterPro" id="IPR002831">
    <property type="entry name" value="Tscrpt_reg_TrmB_N"/>
</dbReference>